<keyword evidence="4" id="KW-1185">Reference proteome</keyword>
<keyword evidence="2" id="KW-1133">Transmembrane helix</keyword>
<organism evidence="3 4">
    <name type="scientific">Harenicola maris</name>
    <dbReference type="NCBI Taxonomy" id="2841044"/>
    <lineage>
        <taxon>Bacteria</taxon>
        <taxon>Pseudomonadati</taxon>
        <taxon>Pseudomonadota</taxon>
        <taxon>Alphaproteobacteria</taxon>
        <taxon>Rhodobacterales</taxon>
        <taxon>Paracoccaceae</taxon>
        <taxon>Harenicola</taxon>
    </lineage>
</organism>
<sequence length="378" mass="42206">MAPIAPRAGMRRRHWGLLASFLLLVAAPLVVTAFYLWVVAEDQYASTVGFTVRQEESAGSVDILGGLTSQITGISTQTDTDILYEFMQSQELVTRINAKHDLVATYSAHWDEDRVFALSPDATVEDLVSYWSRIVQTSYDQSTGLMEVRVLAFEPEDAQAIAQSILDESQSLINELNSASRDDAMRYAQEDLDASLARLKTARAAMTQFRTRTRIVDPETDLQGRMGVLNTLQGQLAEALIELDLLEGSTSETDPRVVQAKRRIRVIRDRIAEERDNFASDDASTGGEDYPALMAEYEGLVVDREFAEQTYTGALAQLEVAKANANRQSRYLAAYVQPTFPYNAEYPRRGVLFGLTALFLLLAWSILALVYYSVRDSR</sequence>
<dbReference type="PANTHER" id="PTHR32309:SF13">
    <property type="entry name" value="FERRIC ENTEROBACTIN TRANSPORT PROTEIN FEPE"/>
    <property type="match status" value="1"/>
</dbReference>
<dbReference type="AlphaFoldDB" id="A0AAP2CU91"/>
<keyword evidence="3" id="KW-0813">Transport</keyword>
<proteinExistence type="predicted"/>
<evidence type="ECO:0000256" key="1">
    <source>
        <dbReference type="SAM" id="Coils"/>
    </source>
</evidence>
<evidence type="ECO:0000256" key="2">
    <source>
        <dbReference type="SAM" id="Phobius"/>
    </source>
</evidence>
<accession>A0AAP2CU91</accession>
<evidence type="ECO:0000313" key="3">
    <source>
        <dbReference type="EMBL" id="MBT0957768.1"/>
    </source>
</evidence>
<dbReference type="Proteomes" id="UP001315686">
    <property type="component" value="Unassembled WGS sequence"/>
</dbReference>
<evidence type="ECO:0000313" key="4">
    <source>
        <dbReference type="Proteomes" id="UP001315686"/>
    </source>
</evidence>
<dbReference type="InterPro" id="IPR050445">
    <property type="entry name" value="Bact_polysacc_biosynth/exp"/>
</dbReference>
<comment type="caution">
    <text evidence="3">The sequence shown here is derived from an EMBL/GenBank/DDBJ whole genome shotgun (WGS) entry which is preliminary data.</text>
</comment>
<feature type="transmembrane region" description="Helical" evidence="2">
    <location>
        <begin position="351"/>
        <end position="374"/>
    </location>
</feature>
<dbReference type="GO" id="GO:0005886">
    <property type="term" value="C:plasma membrane"/>
    <property type="evidence" value="ECO:0007669"/>
    <property type="project" value="TreeGrafter"/>
</dbReference>
<keyword evidence="2" id="KW-0472">Membrane</keyword>
<reference evidence="3 4" key="1">
    <citation type="journal article" date="2021" name="Arch. Microbiol.">
        <title>Harenicola maris gen. nov., sp. nov. isolated from the Sea of Japan shallow sediments.</title>
        <authorList>
            <person name="Romanenko L.A."/>
            <person name="Kurilenko V.V."/>
            <person name="Chernysheva N.Y."/>
            <person name="Tekutyeva L.A."/>
            <person name="Velansky P.V."/>
            <person name="Svetashev V.I."/>
            <person name="Isaeva M.P."/>
        </authorList>
    </citation>
    <scope>NUCLEOTIDE SEQUENCE [LARGE SCALE GENOMIC DNA]</scope>
    <source>
        <strain evidence="3 4">KMM 3653</strain>
    </source>
</reference>
<dbReference type="GO" id="GO:0004713">
    <property type="term" value="F:protein tyrosine kinase activity"/>
    <property type="evidence" value="ECO:0007669"/>
    <property type="project" value="TreeGrafter"/>
</dbReference>
<keyword evidence="2" id="KW-0812">Transmembrane</keyword>
<gene>
    <name evidence="3" type="ORF">IV417_10235</name>
</gene>
<feature type="coiled-coil region" evidence="1">
    <location>
        <begin position="229"/>
        <end position="277"/>
    </location>
</feature>
<protein>
    <submittedName>
        <fullName evidence="3">Sugar transporter</fullName>
    </submittedName>
</protein>
<dbReference type="EMBL" id="JADQAZ010000002">
    <property type="protein sequence ID" value="MBT0957768.1"/>
    <property type="molecule type" value="Genomic_DNA"/>
</dbReference>
<name>A0AAP2CU91_9RHOB</name>
<dbReference type="PANTHER" id="PTHR32309">
    <property type="entry name" value="TYROSINE-PROTEIN KINASE"/>
    <property type="match status" value="1"/>
</dbReference>
<keyword evidence="3" id="KW-0762">Sugar transport</keyword>
<keyword evidence="1" id="KW-0175">Coiled coil</keyword>